<comment type="subcellular location">
    <subcellularLocation>
        <location evidence="1">Nucleus</location>
    </subcellularLocation>
</comment>
<dbReference type="OrthoDB" id="614844at2759"/>
<sequence length="718" mass="78908">MAEESEKRFHSIMDKLFHSPRSRNLTSVDSSPGTQQTSRGLKRQVVPVGSKQTPLCRPWVRGDLMRRLGTFKSMTWFGKPKVVNAVNCARRGWVSVEMDIIACESCGARLLFSTPSSWGQQQVEKAAAVFSLKLDNGHKQLCPWIDNACDETLAQFPPTPPPALVDAYRERSSALLELSSLPMIAPSTVDYMRSPQLDRFLEQSSMLEYSVGTFHISSIEYLDNESETLSARLYFQAQKLISLCGWEPHSLPYAVDCKDQLNLSANDANLLEPPPERAIGQAPSITTSDEGNKVEENPLIFGGHQSDPDSVVLECRLCGARVGLWAFSTVPQPLELFKLIGSSVVNGKNKSANSAGNAISYASVAPKTHESGRESHIQSEDMNTISCVGATTSKERSSSLHLSIAGGPPPTKQNFRATISLPIISRHLRAGFSSIYDIRDRVLPKMSSMEQENVGSDSHNNDTFQQGKDHNDTLTGQFFQPEDVEASRDDRNGDQTCMSKIDDQSLCLVQGSSEVECAIGNENNVDLSLEGRDSVVLGLHDVQSAGISCDSRIEYPVESMENTQQESIENDVLLVDAENTRTINAETQIGIFSQVRESCNKAPYANGTIGNGEVNNNNDIVAAEGFGKDLKQAQVDQALKFDPIRQHRHFCPWIVSTGTAAPGWQQMLSALDRGKEPSQALLANSPPSIFEADDPIVSVRKLFMSPSAKRKKTYHESH</sequence>
<dbReference type="InterPro" id="IPR012935">
    <property type="entry name" value="NuBaID_N"/>
</dbReference>
<evidence type="ECO:0000256" key="1">
    <source>
        <dbReference type="ARBA" id="ARBA00004123"/>
    </source>
</evidence>
<keyword evidence="2" id="KW-0539">Nucleus</keyword>
<dbReference type="GO" id="GO:0005634">
    <property type="term" value="C:nucleus"/>
    <property type="evidence" value="ECO:0007669"/>
    <property type="project" value="UniProtKB-SubCell"/>
</dbReference>
<organism evidence="5 6">
    <name type="scientific">Protea cynaroides</name>
    <dbReference type="NCBI Taxonomy" id="273540"/>
    <lineage>
        <taxon>Eukaryota</taxon>
        <taxon>Viridiplantae</taxon>
        <taxon>Streptophyta</taxon>
        <taxon>Embryophyta</taxon>
        <taxon>Tracheophyta</taxon>
        <taxon>Spermatophyta</taxon>
        <taxon>Magnoliopsida</taxon>
        <taxon>Proteales</taxon>
        <taxon>Proteaceae</taxon>
        <taxon>Protea</taxon>
    </lineage>
</organism>
<evidence type="ECO:0000256" key="2">
    <source>
        <dbReference type="ARBA" id="ARBA00023242"/>
    </source>
</evidence>
<feature type="compositionally biased region" description="Polar residues" evidence="3">
    <location>
        <begin position="22"/>
        <end position="39"/>
    </location>
</feature>
<evidence type="ECO:0000313" key="6">
    <source>
        <dbReference type="Proteomes" id="UP001141806"/>
    </source>
</evidence>
<dbReference type="GO" id="GO:0008270">
    <property type="term" value="F:zinc ion binding"/>
    <property type="evidence" value="ECO:0007669"/>
    <property type="project" value="InterPro"/>
</dbReference>
<evidence type="ECO:0000313" key="5">
    <source>
        <dbReference type="EMBL" id="KAJ4973739.1"/>
    </source>
</evidence>
<reference evidence="5" key="1">
    <citation type="journal article" date="2023" name="Plant J.">
        <title>The genome of the king protea, Protea cynaroides.</title>
        <authorList>
            <person name="Chang J."/>
            <person name="Duong T.A."/>
            <person name="Schoeman C."/>
            <person name="Ma X."/>
            <person name="Roodt D."/>
            <person name="Barker N."/>
            <person name="Li Z."/>
            <person name="Van de Peer Y."/>
            <person name="Mizrachi E."/>
        </authorList>
    </citation>
    <scope>NUCLEOTIDE SEQUENCE</scope>
    <source>
        <tissue evidence="5">Young leaves</tissue>
    </source>
</reference>
<dbReference type="PANTHER" id="PTHR15835:SF6">
    <property type="entry name" value="ZINC FINGER C3HC-TYPE PROTEIN 1"/>
    <property type="match status" value="1"/>
</dbReference>
<dbReference type="Pfam" id="PF07967">
    <property type="entry name" value="zf-C3HC"/>
    <property type="match status" value="1"/>
</dbReference>
<feature type="region of interest" description="Disordered" evidence="3">
    <location>
        <begin position="272"/>
        <end position="292"/>
    </location>
</feature>
<accession>A0A9Q0QVZ3</accession>
<feature type="region of interest" description="Disordered" evidence="3">
    <location>
        <begin position="450"/>
        <end position="475"/>
    </location>
</feature>
<keyword evidence="6" id="KW-1185">Reference proteome</keyword>
<feature type="domain" description="C3HC-type" evidence="4">
    <location>
        <begin position="58"/>
        <end position="183"/>
    </location>
</feature>
<evidence type="ECO:0000256" key="3">
    <source>
        <dbReference type="SAM" id="MobiDB-lite"/>
    </source>
</evidence>
<feature type="region of interest" description="Disordered" evidence="3">
    <location>
        <begin position="22"/>
        <end position="44"/>
    </location>
</feature>
<feature type="compositionally biased region" description="Polar residues" evidence="3">
    <location>
        <begin position="450"/>
        <end position="466"/>
    </location>
</feature>
<evidence type="ECO:0000259" key="4">
    <source>
        <dbReference type="Pfam" id="PF07967"/>
    </source>
</evidence>
<dbReference type="AlphaFoldDB" id="A0A9Q0QVZ3"/>
<proteinExistence type="predicted"/>
<dbReference type="EMBL" id="JAMYWD010000004">
    <property type="protein sequence ID" value="KAJ4973739.1"/>
    <property type="molecule type" value="Genomic_DNA"/>
</dbReference>
<dbReference type="Proteomes" id="UP001141806">
    <property type="component" value="Unassembled WGS sequence"/>
</dbReference>
<gene>
    <name evidence="5" type="ORF">NE237_006913</name>
</gene>
<protein>
    <recommendedName>
        <fullName evidence="4">C3HC-type domain-containing protein</fullName>
    </recommendedName>
</protein>
<comment type="caution">
    <text evidence="5">The sequence shown here is derived from an EMBL/GenBank/DDBJ whole genome shotgun (WGS) entry which is preliminary data.</text>
</comment>
<dbReference type="PANTHER" id="PTHR15835">
    <property type="entry name" value="NUCLEAR-INTERACTING PARTNER OF ALK"/>
    <property type="match status" value="1"/>
</dbReference>
<name>A0A9Q0QVZ3_9MAGN</name>